<keyword evidence="10" id="KW-1185">Reference proteome</keyword>
<dbReference type="InterPro" id="IPR001680">
    <property type="entry name" value="WD40_rpt"/>
</dbReference>
<feature type="compositionally biased region" description="Basic and acidic residues" evidence="7">
    <location>
        <begin position="327"/>
        <end position="349"/>
    </location>
</feature>
<dbReference type="InterPro" id="IPR015943">
    <property type="entry name" value="WD40/YVTN_repeat-like_dom_sf"/>
</dbReference>
<comment type="subcellular location">
    <subcellularLocation>
        <location evidence="1">Membrane</location>
    </subcellularLocation>
</comment>
<name>A0ABR2PWF1_9ROSI</name>
<comment type="similarity">
    <text evidence="2">Belongs to the CDC50/LEM3 family.</text>
</comment>
<evidence type="ECO:0000256" key="2">
    <source>
        <dbReference type="ARBA" id="ARBA00009457"/>
    </source>
</evidence>
<feature type="repeat" description="WD" evidence="6">
    <location>
        <begin position="272"/>
        <end position="288"/>
    </location>
</feature>
<dbReference type="InterPro" id="IPR036322">
    <property type="entry name" value="WD40_repeat_dom_sf"/>
</dbReference>
<dbReference type="Pfam" id="PF03381">
    <property type="entry name" value="CDC50"/>
    <property type="match status" value="1"/>
</dbReference>
<feature type="region of interest" description="Disordered" evidence="7">
    <location>
        <begin position="320"/>
        <end position="349"/>
    </location>
</feature>
<dbReference type="SUPFAM" id="SSF50978">
    <property type="entry name" value="WD40 repeat-like"/>
    <property type="match status" value="1"/>
</dbReference>
<evidence type="ECO:0000256" key="1">
    <source>
        <dbReference type="ARBA" id="ARBA00004370"/>
    </source>
</evidence>
<proteinExistence type="inferred from homology"/>
<protein>
    <submittedName>
        <fullName evidence="9">Uncharacterized protein</fullName>
    </submittedName>
</protein>
<dbReference type="PANTHER" id="PTHR10926">
    <property type="entry name" value="CELL CYCLE CONTROL PROTEIN 50"/>
    <property type="match status" value="1"/>
</dbReference>
<evidence type="ECO:0000256" key="4">
    <source>
        <dbReference type="ARBA" id="ARBA00022989"/>
    </source>
</evidence>
<accession>A0ABR2PWF1</accession>
<feature type="transmembrane region" description="Helical" evidence="8">
    <location>
        <begin position="799"/>
        <end position="816"/>
    </location>
</feature>
<dbReference type="EMBL" id="JBBPBN010000050">
    <property type="protein sequence ID" value="KAK8992535.1"/>
    <property type="molecule type" value="Genomic_DNA"/>
</dbReference>
<gene>
    <name evidence="9" type="ORF">V6N11_048613</name>
</gene>
<feature type="transmembrane region" description="Helical" evidence="8">
    <location>
        <begin position="398"/>
        <end position="419"/>
    </location>
</feature>
<evidence type="ECO:0000256" key="3">
    <source>
        <dbReference type="ARBA" id="ARBA00022692"/>
    </source>
</evidence>
<evidence type="ECO:0000256" key="7">
    <source>
        <dbReference type="SAM" id="MobiDB-lite"/>
    </source>
</evidence>
<dbReference type="Proteomes" id="UP001396334">
    <property type="component" value="Unassembled WGS sequence"/>
</dbReference>
<evidence type="ECO:0000256" key="8">
    <source>
        <dbReference type="SAM" id="Phobius"/>
    </source>
</evidence>
<feature type="transmembrane region" description="Helical" evidence="8">
    <location>
        <begin position="431"/>
        <end position="452"/>
    </location>
</feature>
<evidence type="ECO:0000256" key="5">
    <source>
        <dbReference type="ARBA" id="ARBA00023136"/>
    </source>
</evidence>
<dbReference type="PROSITE" id="PS50082">
    <property type="entry name" value="WD_REPEATS_2"/>
    <property type="match status" value="1"/>
</dbReference>
<feature type="transmembrane region" description="Helical" evidence="8">
    <location>
        <begin position="691"/>
        <end position="713"/>
    </location>
</feature>
<comment type="caution">
    <text evidence="9">The sequence shown here is derived from an EMBL/GenBank/DDBJ whole genome shotgun (WGS) entry which is preliminary data.</text>
</comment>
<dbReference type="Gene3D" id="2.130.10.10">
    <property type="entry name" value="YVTN repeat-like/Quinoprotein amine dehydrogenase"/>
    <property type="match status" value="2"/>
</dbReference>
<dbReference type="Pfam" id="PF00400">
    <property type="entry name" value="WD40"/>
    <property type="match status" value="3"/>
</dbReference>
<dbReference type="PANTHER" id="PTHR10926:SF29">
    <property type="entry name" value="ALA-INTERACTING SUBUNIT 2-RELATED"/>
    <property type="match status" value="1"/>
</dbReference>
<keyword evidence="5 8" id="KW-0472">Membrane</keyword>
<keyword evidence="3 8" id="KW-0812">Transmembrane</keyword>
<evidence type="ECO:0000256" key="6">
    <source>
        <dbReference type="PROSITE-ProRule" id="PRU00221"/>
    </source>
</evidence>
<dbReference type="SMART" id="SM00320">
    <property type="entry name" value="WD40"/>
    <property type="match status" value="5"/>
</dbReference>
<organism evidence="9 10">
    <name type="scientific">Hibiscus sabdariffa</name>
    <name type="common">roselle</name>
    <dbReference type="NCBI Taxonomy" id="183260"/>
    <lineage>
        <taxon>Eukaryota</taxon>
        <taxon>Viridiplantae</taxon>
        <taxon>Streptophyta</taxon>
        <taxon>Embryophyta</taxon>
        <taxon>Tracheophyta</taxon>
        <taxon>Spermatophyta</taxon>
        <taxon>Magnoliopsida</taxon>
        <taxon>eudicotyledons</taxon>
        <taxon>Gunneridae</taxon>
        <taxon>Pentapetalae</taxon>
        <taxon>rosids</taxon>
        <taxon>malvids</taxon>
        <taxon>Malvales</taxon>
        <taxon>Malvaceae</taxon>
        <taxon>Malvoideae</taxon>
        <taxon>Hibiscus</taxon>
    </lineage>
</organism>
<evidence type="ECO:0000313" key="9">
    <source>
        <dbReference type="EMBL" id="KAK8992535.1"/>
    </source>
</evidence>
<evidence type="ECO:0000313" key="10">
    <source>
        <dbReference type="Proteomes" id="UP001396334"/>
    </source>
</evidence>
<dbReference type="InterPro" id="IPR005045">
    <property type="entry name" value="CDC50/LEM3_fam"/>
</dbReference>
<keyword evidence="6" id="KW-0853">WD repeat</keyword>
<reference evidence="9 10" key="1">
    <citation type="journal article" date="2024" name="G3 (Bethesda)">
        <title>Genome assembly of Hibiscus sabdariffa L. provides insights into metabolisms of medicinal natural products.</title>
        <authorList>
            <person name="Kim T."/>
        </authorList>
    </citation>
    <scope>NUCLEOTIDE SEQUENCE [LARGE SCALE GENOMIC DNA]</scope>
    <source>
        <strain evidence="9">TK-2024</strain>
        <tissue evidence="9">Old leaves</tissue>
    </source>
</reference>
<sequence length="823" mass="91505">MSLIAGSYERFIWGFKLKPQTHDPSSQSLTLTQIFSYPSHSAPITTVAAAGPAAASGSSDDTIHIYDLSSAASLGPLQHFNSSITSLSFYCPPSLSFPRNLLSAAADGTISIFDTEPFVLLKSFRSHKKGINDLAVHPSGKLALSVSRDGCLAMSNLMRGKRSFCCRLGKEASIVKFDGSGERFFMASEGKIGVHLAEDARLLFELDNAKRVLCAAPGESGILFTGGESRSITAWDTNSGKVAYSIEDAHSTRVKGIVVLTKDGGSEDDPYLVASASSDGFIRVWDVRMAVKEKPNPLAEANTKSRLTCLAGSSLKSFKQPKIGKSAPKEEDAAEERKVSSEMNHEDDDGRILGIQTSKVAERIAVVEYHREGSEMPETNSDRQRRRDRESVALLPCMYARVLSSWGVVAVGTAAFYLFTQQRLPACKPVLTPPWVITIYLLIGFIFVPVGLVTLRASHSVVEIEERYDIECVPESSRTDKVSYIQDDSIPKNCSLLFKVDKYMKAPIYIYYQLDNYYQNHRRYVRSRSDQQLLHGRNSRDTSTCQPVESNNNRTIVPCGLIAWSLFNDTFTFIRGKAELKVNRTNIAWKSDRDHKFGKNVYPYNFQNGTWIGGGKLNPRIPLSDQEDLIVWMRISALPSFRKLYGRIEEDLDVGDYVNVKLMNNYNTYSFGGKKKLVLSTANWLGGKNDFLALAYVFVGSSSLTIAIVFLLLHLCFRSRRGWTSDSMEEVRLPVTSSSGNFPCLVLIIKMVKEMGCKQNWGAVAPARLVSTRKSSTCPRLETILEEGCENHAAFTKKILLYLPVVLSTVFYFLVYNDVTRCA</sequence>
<keyword evidence="4 8" id="KW-1133">Transmembrane helix</keyword>